<sequence length="91" mass="10507">MTMHVCGSIIQKLCLSWLTVKLVITDGVNDNQTENESFRWKQSIGVQAKDNLDNFRCLLTISFRQNVEYTNEEKAFRDSQSPVEDIDGQKH</sequence>
<name>A0A0N5AZY5_9BILA</name>
<proteinExistence type="predicted"/>
<keyword evidence="1" id="KW-0732">Signal</keyword>
<evidence type="ECO:0000256" key="1">
    <source>
        <dbReference type="SAM" id="SignalP"/>
    </source>
</evidence>
<evidence type="ECO:0000313" key="3">
    <source>
        <dbReference type="WBParaSite" id="SMUV_0001056901-mRNA-1"/>
    </source>
</evidence>
<accession>A0A0N5AZY5</accession>
<keyword evidence="2" id="KW-1185">Reference proteome</keyword>
<evidence type="ECO:0000313" key="2">
    <source>
        <dbReference type="Proteomes" id="UP000046393"/>
    </source>
</evidence>
<organism evidence="2 3">
    <name type="scientific">Syphacia muris</name>
    <dbReference type="NCBI Taxonomy" id="451379"/>
    <lineage>
        <taxon>Eukaryota</taxon>
        <taxon>Metazoa</taxon>
        <taxon>Ecdysozoa</taxon>
        <taxon>Nematoda</taxon>
        <taxon>Chromadorea</taxon>
        <taxon>Rhabditida</taxon>
        <taxon>Spirurina</taxon>
        <taxon>Oxyuridomorpha</taxon>
        <taxon>Oxyuroidea</taxon>
        <taxon>Oxyuridae</taxon>
        <taxon>Syphacia</taxon>
    </lineage>
</organism>
<protein>
    <submittedName>
        <fullName evidence="3">C2 NT-type domain-containing protein</fullName>
    </submittedName>
</protein>
<reference evidence="3" key="1">
    <citation type="submission" date="2017-02" db="UniProtKB">
        <authorList>
            <consortium name="WormBaseParasite"/>
        </authorList>
    </citation>
    <scope>IDENTIFICATION</scope>
</reference>
<dbReference type="WBParaSite" id="SMUV_0001056901-mRNA-1">
    <property type="protein sequence ID" value="SMUV_0001056901-mRNA-1"/>
    <property type="gene ID" value="SMUV_0001056901"/>
</dbReference>
<dbReference type="Proteomes" id="UP000046393">
    <property type="component" value="Unplaced"/>
</dbReference>
<dbReference type="AlphaFoldDB" id="A0A0N5AZY5"/>
<feature type="signal peptide" evidence="1">
    <location>
        <begin position="1"/>
        <end position="25"/>
    </location>
</feature>
<feature type="chain" id="PRO_5005893583" evidence="1">
    <location>
        <begin position="26"/>
        <end position="91"/>
    </location>
</feature>